<evidence type="ECO:0000313" key="5">
    <source>
        <dbReference type="EMBL" id="TWT57534.1"/>
    </source>
</evidence>
<proteinExistence type="predicted"/>
<keyword evidence="1 2" id="KW-0129">CBS domain</keyword>
<reference evidence="5 6" key="1">
    <citation type="submission" date="2019-02" db="EMBL/GenBank/DDBJ databases">
        <title>Deep-cultivation of Planctomycetes and their phenomic and genomic characterization uncovers novel biology.</title>
        <authorList>
            <person name="Wiegand S."/>
            <person name="Jogler M."/>
            <person name="Boedeker C."/>
            <person name="Pinto D."/>
            <person name="Vollmers J."/>
            <person name="Rivas-Marin E."/>
            <person name="Kohn T."/>
            <person name="Peeters S.H."/>
            <person name="Heuer A."/>
            <person name="Rast P."/>
            <person name="Oberbeckmann S."/>
            <person name="Bunk B."/>
            <person name="Jeske O."/>
            <person name="Meyerdierks A."/>
            <person name="Storesund J.E."/>
            <person name="Kallscheuer N."/>
            <person name="Luecker S."/>
            <person name="Lage O.M."/>
            <person name="Pohl T."/>
            <person name="Merkel B.J."/>
            <person name="Hornburger P."/>
            <person name="Mueller R.-W."/>
            <person name="Bruemmer F."/>
            <person name="Labrenz M."/>
            <person name="Spormann A.M."/>
            <person name="Op Den Camp H."/>
            <person name="Overmann J."/>
            <person name="Amann R."/>
            <person name="Jetten M.S.M."/>
            <person name="Mascher T."/>
            <person name="Medema M.H."/>
            <person name="Devos D.P."/>
            <person name="Kaster A.-K."/>
            <person name="Ovreas L."/>
            <person name="Rohde M."/>
            <person name="Galperin M.Y."/>
            <person name="Jogler C."/>
        </authorList>
    </citation>
    <scope>NUCLEOTIDE SEQUENCE [LARGE SCALE GENOMIC DNA]</scope>
    <source>
        <strain evidence="5 6">KOR42</strain>
    </source>
</reference>
<evidence type="ECO:0000256" key="2">
    <source>
        <dbReference type="PROSITE-ProRule" id="PRU00703"/>
    </source>
</evidence>
<dbReference type="PANTHER" id="PTHR43080">
    <property type="entry name" value="CBS DOMAIN-CONTAINING PROTEIN CBSX3, MITOCHONDRIAL"/>
    <property type="match status" value="1"/>
</dbReference>
<dbReference type="AlphaFoldDB" id="A0A5C5X3D6"/>
<feature type="compositionally biased region" description="Basic and acidic residues" evidence="3">
    <location>
        <begin position="153"/>
        <end position="162"/>
    </location>
</feature>
<feature type="domain" description="CBS" evidence="4">
    <location>
        <begin position="74"/>
        <end position="133"/>
    </location>
</feature>
<comment type="caution">
    <text evidence="5">The sequence shown here is derived from an EMBL/GenBank/DDBJ whole genome shotgun (WGS) entry which is preliminary data.</text>
</comment>
<protein>
    <submittedName>
        <fullName evidence="5">CBS domain protein</fullName>
    </submittedName>
</protein>
<dbReference type="Pfam" id="PF00571">
    <property type="entry name" value="CBS"/>
    <property type="match status" value="1"/>
</dbReference>
<dbReference type="SUPFAM" id="SSF54631">
    <property type="entry name" value="CBS-domain pair"/>
    <property type="match status" value="1"/>
</dbReference>
<dbReference type="EMBL" id="SIHI01000001">
    <property type="protein sequence ID" value="TWT57534.1"/>
    <property type="molecule type" value="Genomic_DNA"/>
</dbReference>
<organism evidence="5 6">
    <name type="scientific">Thalassoglobus neptunius</name>
    <dbReference type="NCBI Taxonomy" id="1938619"/>
    <lineage>
        <taxon>Bacteria</taxon>
        <taxon>Pseudomonadati</taxon>
        <taxon>Planctomycetota</taxon>
        <taxon>Planctomycetia</taxon>
        <taxon>Planctomycetales</taxon>
        <taxon>Planctomycetaceae</taxon>
        <taxon>Thalassoglobus</taxon>
    </lineage>
</organism>
<dbReference type="CDD" id="cd02205">
    <property type="entry name" value="CBS_pair_SF"/>
    <property type="match status" value="1"/>
</dbReference>
<evidence type="ECO:0000256" key="1">
    <source>
        <dbReference type="ARBA" id="ARBA00023122"/>
    </source>
</evidence>
<feature type="region of interest" description="Disordered" evidence="3">
    <location>
        <begin position="134"/>
        <end position="172"/>
    </location>
</feature>
<dbReference type="InterPro" id="IPR051257">
    <property type="entry name" value="Diverse_CBS-Domain"/>
</dbReference>
<dbReference type="InterPro" id="IPR000644">
    <property type="entry name" value="CBS_dom"/>
</dbReference>
<evidence type="ECO:0000313" key="6">
    <source>
        <dbReference type="Proteomes" id="UP000317243"/>
    </source>
</evidence>
<keyword evidence="6" id="KW-1185">Reference proteome</keyword>
<evidence type="ECO:0000259" key="4">
    <source>
        <dbReference type="PROSITE" id="PS51371"/>
    </source>
</evidence>
<evidence type="ECO:0000256" key="3">
    <source>
        <dbReference type="SAM" id="MobiDB-lite"/>
    </source>
</evidence>
<dbReference type="RefSeq" id="WP_197440847.1">
    <property type="nucleotide sequence ID" value="NZ_SIHI01000001.1"/>
</dbReference>
<gene>
    <name evidence="5" type="ORF">KOR42_08950</name>
</gene>
<dbReference type="Proteomes" id="UP000317243">
    <property type="component" value="Unassembled WGS sequence"/>
</dbReference>
<dbReference type="PROSITE" id="PS51371">
    <property type="entry name" value="CBS"/>
    <property type="match status" value="1"/>
</dbReference>
<accession>A0A5C5X3D6</accession>
<sequence>METPTVSEIMQSVPLSLLPETSSLRAEKILLLCQLPEVYVTSSEGSLLGVVPDYIFLKNRIIEREIDRPISEFMLPVRLIAHPHDNILKLACTLREHIHQRVPVIDRGLLVGMVTRHSVLRTLVETVLESHDEPAENKLPCVTPPTSIPTPHMKPEREDVRHRSTLSLPEST</sequence>
<name>A0A5C5X3D6_9PLAN</name>
<dbReference type="PANTHER" id="PTHR43080:SF2">
    <property type="entry name" value="CBS DOMAIN-CONTAINING PROTEIN"/>
    <property type="match status" value="1"/>
</dbReference>
<dbReference type="Gene3D" id="3.10.580.10">
    <property type="entry name" value="CBS-domain"/>
    <property type="match status" value="1"/>
</dbReference>
<dbReference type="InterPro" id="IPR046342">
    <property type="entry name" value="CBS_dom_sf"/>
</dbReference>